<proteinExistence type="predicted"/>
<feature type="transmembrane region" description="Helical" evidence="1">
    <location>
        <begin position="120"/>
        <end position="139"/>
    </location>
</feature>
<keyword evidence="1" id="KW-0812">Transmembrane</keyword>
<dbReference type="RefSeq" id="WP_072873559.1">
    <property type="nucleotide sequence ID" value="NZ_FRAF01000007.1"/>
</dbReference>
<keyword evidence="3" id="KW-1185">Reference proteome</keyword>
<dbReference type="OrthoDB" id="2376477at2"/>
<evidence type="ECO:0000313" key="3">
    <source>
        <dbReference type="Proteomes" id="UP000184016"/>
    </source>
</evidence>
<gene>
    <name evidence="2" type="ORF">SAMN05443507_107102</name>
</gene>
<evidence type="ECO:0000313" key="2">
    <source>
        <dbReference type="EMBL" id="SHK03506.1"/>
    </source>
</evidence>
<feature type="transmembrane region" description="Helical" evidence="1">
    <location>
        <begin position="16"/>
        <end position="37"/>
    </location>
</feature>
<name>A0A1M6P6I9_9BACL</name>
<sequence>MRFVAKKARSPWVQPRWLIVLAIISATFIFEIMRWIIPFESRNPLYQEVTIGEPVIAEWVYNGVDEEGYLRFFNRLDDQTVVLPPDSHLFGADGRFVVLEHHTPTSLTYAEPIEALPTRWILVILGLIAAFVALILWRFQIWRQKVMKKFHPQRRIMRR</sequence>
<organism evidence="2 3">
    <name type="scientific">Alicyclobacillus tolerans</name>
    <dbReference type="NCBI Taxonomy" id="90970"/>
    <lineage>
        <taxon>Bacteria</taxon>
        <taxon>Bacillati</taxon>
        <taxon>Bacillota</taxon>
        <taxon>Bacilli</taxon>
        <taxon>Bacillales</taxon>
        <taxon>Alicyclobacillaceae</taxon>
        <taxon>Alicyclobacillus</taxon>
    </lineage>
</organism>
<dbReference type="STRING" id="1830138.SAMN05443507_107102"/>
<keyword evidence="1" id="KW-0472">Membrane</keyword>
<keyword evidence="1" id="KW-1133">Transmembrane helix</keyword>
<dbReference type="AlphaFoldDB" id="A0A1M6P6I9"/>
<reference evidence="3" key="1">
    <citation type="submission" date="2016-11" db="EMBL/GenBank/DDBJ databases">
        <authorList>
            <person name="Varghese N."/>
            <person name="Submissions S."/>
        </authorList>
    </citation>
    <scope>NUCLEOTIDE SEQUENCE [LARGE SCALE GENOMIC DNA]</scope>
    <source>
        <strain evidence="3">USBA-503</strain>
    </source>
</reference>
<protein>
    <submittedName>
        <fullName evidence="2">Uncharacterized protein</fullName>
    </submittedName>
</protein>
<dbReference type="Proteomes" id="UP000184016">
    <property type="component" value="Unassembled WGS sequence"/>
</dbReference>
<evidence type="ECO:0000256" key="1">
    <source>
        <dbReference type="SAM" id="Phobius"/>
    </source>
</evidence>
<accession>A0A1M6P6I9</accession>
<dbReference type="EMBL" id="FRAF01000007">
    <property type="protein sequence ID" value="SHK03506.1"/>
    <property type="molecule type" value="Genomic_DNA"/>
</dbReference>